<dbReference type="HOGENOM" id="CLU_859480_0_0_2"/>
<keyword evidence="1" id="KW-1133">Transmembrane helix</keyword>
<keyword evidence="1" id="KW-0472">Membrane</keyword>
<dbReference type="KEGG" id="pyr:P186_0788"/>
<dbReference type="BioCyc" id="PSP1104324:GJSN-772-MONOMER"/>
<dbReference type="eggNOG" id="arCOG05708">
    <property type="taxonomic scope" value="Archaea"/>
</dbReference>
<dbReference type="EMBL" id="CP003098">
    <property type="protein sequence ID" value="AET32234.1"/>
    <property type="molecule type" value="Genomic_DNA"/>
</dbReference>
<gene>
    <name evidence="2" type="ORF">P186_0788</name>
</gene>
<feature type="transmembrane region" description="Helical" evidence="1">
    <location>
        <begin position="270"/>
        <end position="301"/>
    </location>
</feature>
<feature type="transmembrane region" description="Helical" evidence="1">
    <location>
        <begin position="170"/>
        <end position="189"/>
    </location>
</feature>
<feature type="transmembrane region" description="Helical" evidence="1">
    <location>
        <begin position="49"/>
        <end position="70"/>
    </location>
</feature>
<name>G7VAJ5_9CREN</name>
<keyword evidence="3" id="KW-1185">Reference proteome</keyword>
<evidence type="ECO:0000313" key="2">
    <source>
        <dbReference type="EMBL" id="AET32234.1"/>
    </source>
</evidence>
<evidence type="ECO:0000256" key="1">
    <source>
        <dbReference type="SAM" id="Phobius"/>
    </source>
</evidence>
<feature type="transmembrane region" description="Helical" evidence="1">
    <location>
        <begin position="236"/>
        <end position="258"/>
    </location>
</feature>
<reference evidence="2 3" key="1">
    <citation type="journal article" date="2012" name="J. Bacteriol.">
        <title>Complete genome sequence of strain 1860, a crenarchaeon of the genus pyrobaculum able to grow with various electron acceptors.</title>
        <authorList>
            <person name="Mardanov A.V."/>
            <person name="Gumerov V.M."/>
            <person name="Slobodkina G.B."/>
            <person name="Beletsky A.V."/>
            <person name="Bonch-Osmolovskaya E.A."/>
            <person name="Ravin N.V."/>
            <person name="Skryabin K.G."/>
        </authorList>
    </citation>
    <scope>NUCLEOTIDE SEQUENCE [LARGE SCALE GENOMIC DNA]</scope>
    <source>
        <strain evidence="2 3">1860</strain>
    </source>
</reference>
<sequence>MWLKIGKSEPRAFFYAVVWVIRASQAALALSAALFLSGIAAAWGRDVGLHLWFMTSGLVSFYFSVMYLQLPGFINAAPVKPATAAAFATLAAALLRLGPYPLLPLAVLYLALHLKALRGSPNFYPNWIMVAGLATAATAATPFEAAASFPLGSVLTLFYRIDSSRLKRRFSAGGAAAVAAAHLAGFALVKTGHLWGVALPIAAVSLAAPPVPRDVYGVGVALGRVLMALGWLHHHFLYMGFAVVMAVLCVPYFVPGVLYRRAPRFGWENLALAASAAAARLAGFIEAAAVLVAVLIAYVAVRMLREEAVPLKPP</sequence>
<keyword evidence="1" id="KW-0812">Transmembrane</keyword>
<organism evidence="2 3">
    <name type="scientific">Pyrobaculum ferrireducens</name>
    <dbReference type="NCBI Taxonomy" id="1104324"/>
    <lineage>
        <taxon>Archaea</taxon>
        <taxon>Thermoproteota</taxon>
        <taxon>Thermoprotei</taxon>
        <taxon>Thermoproteales</taxon>
        <taxon>Thermoproteaceae</taxon>
        <taxon>Pyrobaculum</taxon>
    </lineage>
</organism>
<protein>
    <submittedName>
        <fullName evidence="2">Uncharacterized protein</fullName>
    </submittedName>
</protein>
<feature type="transmembrane region" description="Helical" evidence="1">
    <location>
        <begin position="82"/>
        <end position="107"/>
    </location>
</feature>
<dbReference type="Proteomes" id="UP000005867">
    <property type="component" value="Chromosome"/>
</dbReference>
<dbReference type="STRING" id="1104324.P186_0788"/>
<proteinExistence type="predicted"/>
<feature type="transmembrane region" description="Helical" evidence="1">
    <location>
        <begin position="12"/>
        <end position="43"/>
    </location>
</feature>
<dbReference type="GeneID" id="11595050"/>
<dbReference type="OrthoDB" id="28938at2157"/>
<accession>G7VAJ5</accession>
<dbReference type="AlphaFoldDB" id="G7VAJ5"/>
<dbReference type="RefSeq" id="WP_014288062.1">
    <property type="nucleotide sequence ID" value="NC_016645.1"/>
</dbReference>
<feature type="transmembrane region" description="Helical" evidence="1">
    <location>
        <begin position="127"/>
        <end position="158"/>
    </location>
</feature>
<evidence type="ECO:0000313" key="3">
    <source>
        <dbReference type="Proteomes" id="UP000005867"/>
    </source>
</evidence>